<dbReference type="EMBL" id="FMIA01000002">
    <property type="protein sequence ID" value="SCL50261.1"/>
    <property type="molecule type" value="Genomic_DNA"/>
</dbReference>
<dbReference type="InterPro" id="IPR057798">
    <property type="entry name" value="PH_YqeB"/>
</dbReference>
<feature type="transmembrane region" description="Helical" evidence="1">
    <location>
        <begin position="20"/>
        <end position="45"/>
    </location>
</feature>
<keyword evidence="1" id="KW-0812">Transmembrane</keyword>
<dbReference type="RefSeq" id="WP_091435047.1">
    <property type="nucleotide sequence ID" value="NZ_BMMJ01000001.1"/>
</dbReference>
<keyword evidence="1" id="KW-1133">Transmembrane helix</keyword>
<dbReference type="Proteomes" id="UP000198937">
    <property type="component" value="Unassembled WGS sequence"/>
</dbReference>
<sequence length="230" mass="25173">MRADSSGTSTVVHAGAGELVVMWLGFPLLGAGAVGALAAGADWLTGRSWVPFQDVLKLVAGAPEPYVTIGAPLLGALAGLVVALIGTAERLTVTVERERIRLRRDRTRSEVSRRDAQAVFRDGNDLVVLGAAGQELVRESGELPGDRLAAALREHGWPWTEQDPYRNAYRRWVPELPGLPAGADALLRARQRALERGDGDDLRDLRTELGRLGVVVRDERKRQYWRPTDR</sequence>
<evidence type="ECO:0000313" key="5">
    <source>
        <dbReference type="Proteomes" id="UP000198937"/>
    </source>
</evidence>
<dbReference type="InterPro" id="IPR056411">
    <property type="entry name" value="CysS_C"/>
</dbReference>
<feature type="transmembrane region" description="Helical" evidence="1">
    <location>
        <begin position="66"/>
        <end position="88"/>
    </location>
</feature>
<feature type="domain" description="YqeB PH" evidence="3">
    <location>
        <begin position="10"/>
        <end position="160"/>
    </location>
</feature>
<evidence type="ECO:0000259" key="2">
    <source>
        <dbReference type="Pfam" id="PF23493"/>
    </source>
</evidence>
<dbReference type="Pfam" id="PF23494">
    <property type="entry name" value="bPH_10"/>
    <property type="match status" value="1"/>
</dbReference>
<protein>
    <recommendedName>
        <fullName evidence="6">DUF308 domain-containing protein</fullName>
    </recommendedName>
</protein>
<organism evidence="4 5">
    <name type="scientific">Micromonospora yangpuensis</name>
    <dbReference type="NCBI Taxonomy" id="683228"/>
    <lineage>
        <taxon>Bacteria</taxon>
        <taxon>Bacillati</taxon>
        <taxon>Actinomycetota</taxon>
        <taxon>Actinomycetes</taxon>
        <taxon>Micromonosporales</taxon>
        <taxon>Micromonosporaceae</taxon>
        <taxon>Micromonospora</taxon>
    </lineage>
</organism>
<evidence type="ECO:0000313" key="4">
    <source>
        <dbReference type="EMBL" id="SCL50261.1"/>
    </source>
</evidence>
<keyword evidence="1" id="KW-0472">Membrane</keyword>
<gene>
    <name evidence="4" type="ORF">GA0070617_1428</name>
</gene>
<dbReference type="Pfam" id="PF23493">
    <property type="entry name" value="CysS_C"/>
    <property type="match status" value="1"/>
</dbReference>
<accession>A0A1C6U8M3</accession>
<proteinExistence type="predicted"/>
<name>A0A1C6U8M3_9ACTN</name>
<evidence type="ECO:0008006" key="6">
    <source>
        <dbReference type="Google" id="ProtNLM"/>
    </source>
</evidence>
<evidence type="ECO:0000256" key="1">
    <source>
        <dbReference type="SAM" id="Phobius"/>
    </source>
</evidence>
<feature type="domain" description="Cysteinyl-tRNA ligase anticodon binding" evidence="2">
    <location>
        <begin position="177"/>
        <end position="226"/>
    </location>
</feature>
<dbReference type="STRING" id="683228.GA0070617_1428"/>
<dbReference type="OrthoDB" id="5145029at2"/>
<reference evidence="5" key="1">
    <citation type="submission" date="2016-06" db="EMBL/GenBank/DDBJ databases">
        <authorList>
            <person name="Varghese N."/>
            <person name="Submissions Spin"/>
        </authorList>
    </citation>
    <scope>NUCLEOTIDE SEQUENCE [LARGE SCALE GENOMIC DNA]</scope>
    <source>
        <strain evidence="5">DSM 45577</strain>
    </source>
</reference>
<keyword evidence="5" id="KW-1185">Reference proteome</keyword>
<evidence type="ECO:0000259" key="3">
    <source>
        <dbReference type="Pfam" id="PF23494"/>
    </source>
</evidence>
<dbReference type="AlphaFoldDB" id="A0A1C6U8M3"/>